<feature type="region of interest" description="Disordered" evidence="10">
    <location>
        <begin position="947"/>
        <end position="983"/>
    </location>
</feature>
<protein>
    <recommendedName>
        <fullName evidence="9">Anion exchange protein</fullName>
    </recommendedName>
</protein>
<comment type="similarity">
    <text evidence="2 9">Belongs to the anion exchanger (TC 2.A.31) family.</text>
</comment>
<comment type="subcellular location">
    <subcellularLocation>
        <location evidence="1">Cell membrane</location>
        <topology evidence="1">Multi-pass membrane protein</topology>
    </subcellularLocation>
    <subcellularLocation>
        <location evidence="9">Membrane</location>
        <topology evidence="9">Multi-pass membrane protein</topology>
    </subcellularLocation>
</comment>
<dbReference type="Gene3D" id="3.40.930.10">
    <property type="entry name" value="Mannitol-specific EII, Chain A"/>
    <property type="match status" value="1"/>
</dbReference>
<dbReference type="InterPro" id="IPR011531">
    <property type="entry name" value="HCO3_transpt-like_TM_dom"/>
</dbReference>
<feature type="transmembrane region" description="Helical" evidence="9">
    <location>
        <begin position="810"/>
        <end position="829"/>
    </location>
</feature>
<keyword evidence="6 9" id="KW-1133">Transmembrane helix</keyword>
<dbReference type="Pfam" id="PF00955">
    <property type="entry name" value="HCO3_cotransp"/>
    <property type="match status" value="1"/>
</dbReference>
<feature type="transmembrane region" description="Helical" evidence="9">
    <location>
        <begin position="835"/>
        <end position="855"/>
    </location>
</feature>
<feature type="domain" description="Band 3 cytoplasmic" evidence="12">
    <location>
        <begin position="219"/>
        <end position="342"/>
    </location>
</feature>
<feature type="transmembrane region" description="Helical" evidence="9">
    <location>
        <begin position="664"/>
        <end position="687"/>
    </location>
</feature>
<dbReference type="SUPFAM" id="SSF55804">
    <property type="entry name" value="Phoshotransferase/anion transport protein"/>
    <property type="match status" value="1"/>
</dbReference>
<dbReference type="AlphaFoldDB" id="A0A0N4TND1"/>
<evidence type="ECO:0000256" key="9">
    <source>
        <dbReference type="RuleBase" id="RU362035"/>
    </source>
</evidence>
<feature type="transmembrane region" description="Helical" evidence="9">
    <location>
        <begin position="905"/>
        <end position="923"/>
    </location>
</feature>
<dbReference type="InterPro" id="IPR013769">
    <property type="entry name" value="Band3_cytoplasmic_dom"/>
</dbReference>
<dbReference type="PRINTS" id="PR01231">
    <property type="entry name" value="HCO3TRNSPORT"/>
</dbReference>
<evidence type="ECO:0000256" key="10">
    <source>
        <dbReference type="SAM" id="MobiDB-lite"/>
    </source>
</evidence>
<feature type="domain" description="Band 3 cytoplasmic" evidence="12">
    <location>
        <begin position="125"/>
        <end position="209"/>
    </location>
</feature>
<dbReference type="GO" id="GO:0008510">
    <property type="term" value="F:sodium:bicarbonate symporter activity"/>
    <property type="evidence" value="ECO:0007669"/>
    <property type="project" value="TreeGrafter"/>
</dbReference>
<keyword evidence="14" id="KW-1185">Reference proteome</keyword>
<feature type="transmembrane region" description="Helical" evidence="9">
    <location>
        <begin position="511"/>
        <end position="536"/>
    </location>
</feature>
<evidence type="ECO:0000313" key="14">
    <source>
        <dbReference type="Proteomes" id="UP000278627"/>
    </source>
</evidence>
<feature type="transmembrane region" description="Helical" evidence="9">
    <location>
        <begin position="749"/>
        <end position="774"/>
    </location>
</feature>
<feature type="transmembrane region" description="Helical" evidence="9">
    <location>
        <begin position="626"/>
        <end position="644"/>
    </location>
</feature>
<evidence type="ECO:0000256" key="1">
    <source>
        <dbReference type="ARBA" id="ARBA00004651"/>
    </source>
</evidence>
<dbReference type="PANTHER" id="PTHR11453">
    <property type="entry name" value="ANION EXCHANGE PROTEIN"/>
    <property type="match status" value="1"/>
</dbReference>
<reference evidence="13 14" key="2">
    <citation type="submission" date="2018-11" db="EMBL/GenBank/DDBJ databases">
        <authorList>
            <consortium name="Pathogen Informatics"/>
        </authorList>
    </citation>
    <scope>NUCLEOTIDE SEQUENCE [LARGE SCALE GENOMIC DNA]</scope>
</reference>
<keyword evidence="3 9" id="KW-0813">Transport</keyword>
<dbReference type="InterPro" id="IPR003020">
    <property type="entry name" value="HCO3_transpt_euk"/>
</dbReference>
<evidence type="ECO:0000256" key="3">
    <source>
        <dbReference type="ARBA" id="ARBA00022448"/>
    </source>
</evidence>
<dbReference type="Proteomes" id="UP000278627">
    <property type="component" value="Unassembled WGS sequence"/>
</dbReference>
<evidence type="ECO:0000259" key="11">
    <source>
        <dbReference type="Pfam" id="PF00955"/>
    </source>
</evidence>
<evidence type="ECO:0000259" key="12">
    <source>
        <dbReference type="Pfam" id="PF07565"/>
    </source>
</evidence>
<dbReference type="STRING" id="6280.A0A0N4TND1"/>
<dbReference type="WBParaSite" id="BPAG_0000999201-mRNA-1">
    <property type="protein sequence ID" value="BPAG_0000999201-mRNA-1"/>
    <property type="gene ID" value="BPAG_0000999201"/>
</dbReference>
<dbReference type="Pfam" id="PF07565">
    <property type="entry name" value="Band_3_cyto"/>
    <property type="match status" value="2"/>
</dbReference>
<feature type="transmembrane region" description="Helical" evidence="9">
    <location>
        <begin position="542"/>
        <end position="560"/>
    </location>
</feature>
<proteinExistence type="inferred from homology"/>
<evidence type="ECO:0000256" key="6">
    <source>
        <dbReference type="ARBA" id="ARBA00022989"/>
    </source>
</evidence>
<dbReference type="NCBIfam" id="TIGR00834">
    <property type="entry name" value="ae"/>
    <property type="match status" value="1"/>
</dbReference>
<keyword evidence="4" id="KW-1003">Cell membrane</keyword>
<feature type="transmembrane region" description="Helical" evidence="9">
    <location>
        <begin position="422"/>
        <end position="443"/>
    </location>
</feature>
<dbReference type="GO" id="GO:0051453">
    <property type="term" value="P:regulation of intracellular pH"/>
    <property type="evidence" value="ECO:0007669"/>
    <property type="project" value="TreeGrafter"/>
</dbReference>
<dbReference type="GO" id="GO:0005452">
    <property type="term" value="F:solute:inorganic anion antiporter activity"/>
    <property type="evidence" value="ECO:0007669"/>
    <property type="project" value="InterPro"/>
</dbReference>
<dbReference type="EMBL" id="UZAD01013170">
    <property type="protein sequence ID" value="VDN91140.1"/>
    <property type="molecule type" value="Genomic_DNA"/>
</dbReference>
<reference evidence="15" key="1">
    <citation type="submission" date="2017-02" db="UniProtKB">
        <authorList>
            <consortium name="WormBaseParasite"/>
        </authorList>
    </citation>
    <scope>IDENTIFICATION</scope>
</reference>
<evidence type="ECO:0000256" key="4">
    <source>
        <dbReference type="ARBA" id="ARBA00022475"/>
    </source>
</evidence>
<gene>
    <name evidence="13" type="ORF">BPAG_LOCUS9954</name>
</gene>
<evidence type="ECO:0000256" key="8">
    <source>
        <dbReference type="ARBA" id="ARBA00023136"/>
    </source>
</evidence>
<dbReference type="GO" id="GO:0008509">
    <property type="term" value="F:monoatomic anion transmembrane transporter activity"/>
    <property type="evidence" value="ECO:0007669"/>
    <property type="project" value="InterPro"/>
</dbReference>
<dbReference type="PANTHER" id="PTHR11453:SF36">
    <property type="entry name" value="ANION EXCHANGE PROTEIN"/>
    <property type="match status" value="1"/>
</dbReference>
<keyword evidence="5 9" id="KW-0812">Transmembrane</keyword>
<feature type="transmembrane region" description="Helical" evidence="9">
    <location>
        <begin position="455"/>
        <end position="474"/>
    </location>
</feature>
<evidence type="ECO:0000313" key="15">
    <source>
        <dbReference type="WBParaSite" id="BPAG_0000999201-mRNA-1"/>
    </source>
</evidence>
<evidence type="ECO:0000256" key="5">
    <source>
        <dbReference type="ARBA" id="ARBA00022692"/>
    </source>
</evidence>
<dbReference type="Gene3D" id="1.10.287.570">
    <property type="entry name" value="Helical hairpin bin"/>
    <property type="match status" value="1"/>
</dbReference>
<keyword evidence="7 9" id="KW-0406">Ion transport</keyword>
<accession>A0A0N4TND1</accession>
<dbReference type="InterPro" id="IPR016152">
    <property type="entry name" value="PTrfase/Anion_transptr"/>
</dbReference>
<dbReference type="GO" id="GO:0005886">
    <property type="term" value="C:plasma membrane"/>
    <property type="evidence" value="ECO:0007669"/>
    <property type="project" value="UniProtKB-SubCell"/>
</dbReference>
<feature type="region of interest" description="Disordered" evidence="10">
    <location>
        <begin position="19"/>
        <end position="43"/>
    </location>
</feature>
<sequence length="983" mass="110773">MGHDAVIQGYQAIAATTETMTKRRSSQPDIRNRTDSQSSLMRRRSITETYPRPSVFGGHDLLLDPLFTVQPMQVGNHPESELLSFSKEQDIVKFPFKSTDTNKKYRPIHNVRELLEAHLEETPLIYTEMLDLDKDDKARRQWKQVARWIKYEQTIEGDGTRFSKPHITLLSIIGLIQLKNCLRKGVIMLDIEAHSFNEIADVKTVIKKVPSEGAENDLQEENILDLTSKEMRKLAEGTEGAVIMAGIFNGIDRPVCAFLRLDRAKVFFPELPNVPIPLRFVFVLLNPHDHYDNETRGIGRTVGALLSDEIFRKVALCSLEPYTIVDALEEFFAQVVVIPPGNCSIETRWEPNANSDQVARSVGMLYASYDDPFDGEPVLDGKKDTHTDIVRSGHLFGGLCDDIKRKAPHFVSDFTDFFHGRWSQSFAAVIFLFFANITSIITFGAVMERALHHQAAIENILCGGISGVIFALFSGQPLNILSATGPTLVFETILFDFCLTNGWQFLPFRFWVAAWISVVLLILVATDMSALVGLITRFTEEAFAALISIVFIIQSFEKLIEISHDAPIIVDPKRVFDSPCVCYLNEPMVLSNNITVRPRIMDIDAEECRQRGGEAFGLQCHFKPDVYMLSILLTFGTFALSYGLNIFRRTHFLNSTARNSISDFGVLIAIVVMTAISKFIGLDLPVLNIPANFRPTIDRPWLINPLSVDWYVALIAVLPAIFYTILIVMDQQITAVIINRKDNKLRKDFGYHLDLLVIALLIVICGSLGLPFYVAGTVLSVMHVDSLRLQSDTSAPGEKAQFLGVKEQRLTAIIAHLLIGFSVFITPVIKLVPLPVLIGIFLYMGVVSMLGLQFIQRIAMLFMPIKYQPDYVWLRLVRMKRVHLFTFFQILSIVGLFAVKYTKTFSMLFPLMLVLMVIIRMFFMEKVFTKQELLALDDPVPSFHSVISPKGQSIKARKGTVGDEETENPREAEEGKKKASGNR</sequence>
<evidence type="ECO:0000256" key="7">
    <source>
        <dbReference type="ARBA" id="ARBA00023065"/>
    </source>
</evidence>
<evidence type="ECO:0000256" key="2">
    <source>
        <dbReference type="ARBA" id="ARBA00010993"/>
    </source>
</evidence>
<organism evidence="15">
    <name type="scientific">Brugia pahangi</name>
    <name type="common">Filarial nematode worm</name>
    <dbReference type="NCBI Taxonomy" id="6280"/>
    <lineage>
        <taxon>Eukaryota</taxon>
        <taxon>Metazoa</taxon>
        <taxon>Ecdysozoa</taxon>
        <taxon>Nematoda</taxon>
        <taxon>Chromadorea</taxon>
        <taxon>Rhabditida</taxon>
        <taxon>Spirurina</taxon>
        <taxon>Spiruromorpha</taxon>
        <taxon>Filarioidea</taxon>
        <taxon>Onchocercidae</taxon>
        <taxon>Brugia</taxon>
    </lineage>
</organism>
<keyword evidence="8 9" id="KW-0472">Membrane</keyword>
<feature type="transmembrane region" description="Helical" evidence="9">
    <location>
        <begin position="882"/>
        <end position="899"/>
    </location>
</feature>
<name>A0A0N4TND1_BRUPA</name>
<feature type="domain" description="Bicarbonate transporter-like transmembrane" evidence="11">
    <location>
        <begin position="395"/>
        <end position="939"/>
    </location>
</feature>
<feature type="compositionally biased region" description="Basic and acidic residues" evidence="10">
    <location>
        <begin position="967"/>
        <end position="977"/>
    </location>
</feature>
<feature type="transmembrane region" description="Helical" evidence="9">
    <location>
        <begin position="708"/>
        <end position="729"/>
    </location>
</feature>
<evidence type="ECO:0000313" key="13">
    <source>
        <dbReference type="EMBL" id="VDN91140.1"/>
    </source>
</evidence>